<reference evidence="2 3" key="1">
    <citation type="submission" date="2020-07" db="EMBL/GenBank/DDBJ databases">
        <title>Comparative genomics of pyrophilous fungi reveals a link between fire events and developmental genes.</title>
        <authorList>
            <consortium name="DOE Joint Genome Institute"/>
            <person name="Steindorff A.S."/>
            <person name="Carver A."/>
            <person name="Calhoun S."/>
            <person name="Stillman K."/>
            <person name="Liu H."/>
            <person name="Lipzen A."/>
            <person name="Pangilinan J."/>
            <person name="Labutti K."/>
            <person name="Bruns T.D."/>
            <person name="Grigoriev I.V."/>
        </authorList>
    </citation>
    <scope>NUCLEOTIDE SEQUENCE [LARGE SCALE GENOMIC DNA]</scope>
    <source>
        <strain evidence="2 3">CBS 144469</strain>
    </source>
</reference>
<feature type="compositionally biased region" description="Polar residues" evidence="1">
    <location>
        <begin position="19"/>
        <end position="32"/>
    </location>
</feature>
<dbReference type="AlphaFoldDB" id="A0A8H6LVV3"/>
<evidence type="ECO:0000256" key="1">
    <source>
        <dbReference type="SAM" id="MobiDB-lite"/>
    </source>
</evidence>
<comment type="caution">
    <text evidence="2">The sequence shown here is derived from an EMBL/GenBank/DDBJ whole genome shotgun (WGS) entry which is preliminary data.</text>
</comment>
<gene>
    <name evidence="2" type="ORF">DFP72DRAFT_830191</name>
</gene>
<proteinExistence type="predicted"/>
<dbReference type="EMBL" id="JACGCI010000176">
    <property type="protein sequence ID" value="KAF6742667.1"/>
    <property type="molecule type" value="Genomic_DNA"/>
</dbReference>
<feature type="region of interest" description="Disordered" evidence="1">
    <location>
        <begin position="14"/>
        <end position="35"/>
    </location>
</feature>
<protein>
    <submittedName>
        <fullName evidence="2">Uncharacterized protein</fullName>
    </submittedName>
</protein>
<evidence type="ECO:0000313" key="2">
    <source>
        <dbReference type="EMBL" id="KAF6742667.1"/>
    </source>
</evidence>
<dbReference type="Proteomes" id="UP000521943">
    <property type="component" value="Unassembled WGS sequence"/>
</dbReference>
<organism evidence="2 3">
    <name type="scientific">Ephemerocybe angulata</name>
    <dbReference type="NCBI Taxonomy" id="980116"/>
    <lineage>
        <taxon>Eukaryota</taxon>
        <taxon>Fungi</taxon>
        <taxon>Dikarya</taxon>
        <taxon>Basidiomycota</taxon>
        <taxon>Agaricomycotina</taxon>
        <taxon>Agaricomycetes</taxon>
        <taxon>Agaricomycetidae</taxon>
        <taxon>Agaricales</taxon>
        <taxon>Agaricineae</taxon>
        <taxon>Psathyrellaceae</taxon>
        <taxon>Ephemerocybe</taxon>
    </lineage>
</organism>
<dbReference type="OrthoDB" id="3353107at2759"/>
<sequence>MFFLGQLTLGKYPAPSDIHPSTQTRYGPSPNVQHRVGQDLSKHVHHKAVPVPPTSPPFHSPEATTLFDQSLAQAIASGEIPAGFLLLNGERDGFVYPTTESIKIARKYVDVALPFELWYPRAVLWAQGLRIMTLVQDSYE</sequence>
<evidence type="ECO:0000313" key="3">
    <source>
        <dbReference type="Proteomes" id="UP000521943"/>
    </source>
</evidence>
<accession>A0A8H6LVV3</accession>
<keyword evidence="3" id="KW-1185">Reference proteome</keyword>
<name>A0A8H6LVV3_9AGAR</name>